<dbReference type="Gene3D" id="1.10.730.10">
    <property type="entry name" value="Isoleucyl-tRNA Synthetase, Domain 1"/>
    <property type="match status" value="1"/>
</dbReference>
<accession>A0A9P6M8W3</accession>
<dbReference type="OrthoDB" id="68056at2759"/>
<dbReference type="EC" id="6.1.1.19" evidence="2"/>
<name>A0A9P6M8W3_9FUNG</name>
<comment type="catalytic activity">
    <reaction evidence="8">
        <text>tRNA(Arg) + L-arginine + ATP = L-arginyl-tRNA(Arg) + AMP + diphosphate</text>
        <dbReference type="Rhea" id="RHEA:20301"/>
        <dbReference type="Rhea" id="RHEA-COMP:9658"/>
        <dbReference type="Rhea" id="RHEA-COMP:9673"/>
        <dbReference type="ChEBI" id="CHEBI:30616"/>
        <dbReference type="ChEBI" id="CHEBI:32682"/>
        <dbReference type="ChEBI" id="CHEBI:33019"/>
        <dbReference type="ChEBI" id="CHEBI:78442"/>
        <dbReference type="ChEBI" id="CHEBI:78513"/>
        <dbReference type="ChEBI" id="CHEBI:456215"/>
        <dbReference type="EC" id="6.1.1.19"/>
    </reaction>
</comment>
<dbReference type="SUPFAM" id="SSF47323">
    <property type="entry name" value="Anticodon-binding domain of a subclass of class I aminoacyl-tRNA synthetases"/>
    <property type="match status" value="1"/>
</dbReference>
<evidence type="ECO:0000256" key="1">
    <source>
        <dbReference type="ARBA" id="ARBA00005594"/>
    </source>
</evidence>
<dbReference type="AlphaFoldDB" id="A0A9P6M8W3"/>
<evidence type="ECO:0000256" key="6">
    <source>
        <dbReference type="ARBA" id="ARBA00022917"/>
    </source>
</evidence>
<feature type="compositionally biased region" description="Gly residues" evidence="9">
    <location>
        <begin position="415"/>
        <end position="435"/>
    </location>
</feature>
<dbReference type="GO" id="GO:0032543">
    <property type="term" value="P:mitochondrial translation"/>
    <property type="evidence" value="ECO:0007669"/>
    <property type="project" value="TreeGrafter"/>
</dbReference>
<keyword evidence="4" id="KW-0547">Nucleotide-binding</keyword>
<dbReference type="SMART" id="SM00836">
    <property type="entry name" value="DALR_1"/>
    <property type="match status" value="1"/>
</dbReference>
<evidence type="ECO:0000256" key="4">
    <source>
        <dbReference type="ARBA" id="ARBA00022741"/>
    </source>
</evidence>
<gene>
    <name evidence="11" type="primary">RARS2_2</name>
    <name evidence="11" type="ORF">BGZ65_004508</name>
</gene>
<evidence type="ECO:0000256" key="2">
    <source>
        <dbReference type="ARBA" id="ARBA00012837"/>
    </source>
</evidence>
<proteinExistence type="inferred from homology"/>
<dbReference type="EMBL" id="JAAAHW010003767">
    <property type="protein sequence ID" value="KAF9980926.1"/>
    <property type="molecule type" value="Genomic_DNA"/>
</dbReference>
<dbReference type="InterPro" id="IPR008909">
    <property type="entry name" value="DALR_anticod-bd"/>
</dbReference>
<dbReference type="InterPro" id="IPR001278">
    <property type="entry name" value="Arg-tRNA-ligase"/>
</dbReference>
<evidence type="ECO:0000256" key="5">
    <source>
        <dbReference type="ARBA" id="ARBA00022840"/>
    </source>
</evidence>
<evidence type="ECO:0000313" key="11">
    <source>
        <dbReference type="EMBL" id="KAF9980926.1"/>
    </source>
</evidence>
<dbReference type="Pfam" id="PF05746">
    <property type="entry name" value="DALR_1"/>
    <property type="match status" value="1"/>
</dbReference>
<protein>
    <recommendedName>
        <fullName evidence="2">arginine--tRNA ligase</fullName>
        <ecNumber evidence="2">6.1.1.19</ecNumber>
    </recommendedName>
</protein>
<dbReference type="GO" id="GO:0005524">
    <property type="term" value="F:ATP binding"/>
    <property type="evidence" value="ECO:0007669"/>
    <property type="project" value="UniProtKB-KW"/>
</dbReference>
<evidence type="ECO:0000256" key="9">
    <source>
        <dbReference type="SAM" id="MobiDB-lite"/>
    </source>
</evidence>
<evidence type="ECO:0000256" key="3">
    <source>
        <dbReference type="ARBA" id="ARBA00022598"/>
    </source>
</evidence>
<dbReference type="InterPro" id="IPR009080">
    <property type="entry name" value="tRNAsynth_Ia_anticodon-bd"/>
</dbReference>
<evidence type="ECO:0000259" key="10">
    <source>
        <dbReference type="SMART" id="SM00836"/>
    </source>
</evidence>
<keyword evidence="6" id="KW-0648">Protein biosynthesis</keyword>
<keyword evidence="3" id="KW-0436">Ligase</keyword>
<dbReference type="Proteomes" id="UP000749646">
    <property type="component" value="Unassembled WGS sequence"/>
</dbReference>
<dbReference type="GO" id="GO:0006420">
    <property type="term" value="P:arginyl-tRNA aminoacylation"/>
    <property type="evidence" value="ECO:0007669"/>
    <property type="project" value="InterPro"/>
</dbReference>
<dbReference type="PANTHER" id="PTHR11956:SF11">
    <property type="entry name" value="ARGININE--TRNA LIGASE, MITOCHONDRIAL-RELATED"/>
    <property type="match status" value="1"/>
</dbReference>
<evidence type="ECO:0000256" key="8">
    <source>
        <dbReference type="ARBA" id="ARBA00049339"/>
    </source>
</evidence>
<evidence type="ECO:0000256" key="7">
    <source>
        <dbReference type="ARBA" id="ARBA00023146"/>
    </source>
</evidence>
<comment type="caution">
    <text evidence="11">The sequence shown here is derived from an EMBL/GenBank/DDBJ whole genome shotgun (WGS) entry which is preliminary data.</text>
</comment>
<evidence type="ECO:0000313" key="12">
    <source>
        <dbReference type="Proteomes" id="UP000749646"/>
    </source>
</evidence>
<dbReference type="GO" id="GO:0004814">
    <property type="term" value="F:arginine-tRNA ligase activity"/>
    <property type="evidence" value="ECO:0007669"/>
    <property type="project" value="UniProtKB-EC"/>
</dbReference>
<dbReference type="PANTHER" id="PTHR11956">
    <property type="entry name" value="ARGINYL-TRNA SYNTHETASE"/>
    <property type="match status" value="1"/>
</dbReference>
<keyword evidence="12" id="KW-1185">Reference proteome</keyword>
<feature type="domain" description="DALR anticodon binding" evidence="10">
    <location>
        <begin position="496"/>
        <end position="612"/>
    </location>
</feature>
<feature type="compositionally biased region" description="Basic and acidic residues" evidence="9">
    <location>
        <begin position="341"/>
        <end position="356"/>
    </location>
</feature>
<comment type="similarity">
    <text evidence="1">Belongs to the class-I aminoacyl-tRNA synthetase family.</text>
</comment>
<sequence length="612" mass="68097">MKVLQEEHPTLLSFRKAIASHLSSILQKPSEALLPLVQQNTGHHRKTSHSLFYVVIKRLGNTARTGEERDLDEDTRQKCLHLSSETQGYIARVRTTKDMLLFDPVPLRLIQLTIKSIVDKNVGIDPERTLTTMGGSEGVVAVTSKSVKQPGKRSRSADQIVIVNGSTIQLDENAYCALRRTVLTGFIARTLGASYEGRIKVIMGHSRDGMQSNIIGLCRGLDLVDSSESLSASDYERCMTAVKRVVQDNKGIQMYIKDDACYVDLTCRQLGKSKVFSSVSADGSFMDGPTLIVQTMMSFVYHFSVYEECDRYIWLVPDSRRQFAEQVLYLARIIFSDDATDNKEEGQERKEVSENKRKSRKTRPWAESIEVVYFGAATGPDIWSTNSELSRGLTGVVEYTNQRMKAVVSRNRGNPGRGTDYGGGGGGGGGGGDIGNGMDDEGDEEPVLDEVELSRMATLLSMSALAVACVGCKRIRKLTVDTTRVLEGKGNSGVFLQYVHSRLCGIERKSKTRLNPEADLSLVQLYPEALNLCIVLAEWHDTLGMIDESMDPYMLVPYLFHLATEIGQANHVLRVKDMERAVAEARWLLFWAAKQVLEQGLRLLGIEFVERM</sequence>
<keyword evidence="7" id="KW-0030">Aminoacyl-tRNA synthetase</keyword>
<reference evidence="11" key="1">
    <citation type="journal article" date="2020" name="Fungal Divers.">
        <title>Resolving the Mortierellaceae phylogeny through synthesis of multi-gene phylogenetics and phylogenomics.</title>
        <authorList>
            <person name="Vandepol N."/>
            <person name="Liber J."/>
            <person name="Desiro A."/>
            <person name="Na H."/>
            <person name="Kennedy M."/>
            <person name="Barry K."/>
            <person name="Grigoriev I.V."/>
            <person name="Miller A.N."/>
            <person name="O'Donnell K."/>
            <person name="Stajich J.E."/>
            <person name="Bonito G."/>
        </authorList>
    </citation>
    <scope>NUCLEOTIDE SEQUENCE</scope>
    <source>
        <strain evidence="11">MES-2147</strain>
    </source>
</reference>
<dbReference type="FunFam" id="1.10.730.10:FF:000006">
    <property type="entry name" value="Arginyl-tRNA synthetase 2, mitochondrial"/>
    <property type="match status" value="1"/>
</dbReference>
<keyword evidence="5" id="KW-0067">ATP-binding</keyword>
<organism evidence="11 12">
    <name type="scientific">Modicella reniformis</name>
    <dbReference type="NCBI Taxonomy" id="1440133"/>
    <lineage>
        <taxon>Eukaryota</taxon>
        <taxon>Fungi</taxon>
        <taxon>Fungi incertae sedis</taxon>
        <taxon>Mucoromycota</taxon>
        <taxon>Mortierellomycotina</taxon>
        <taxon>Mortierellomycetes</taxon>
        <taxon>Mortierellales</taxon>
        <taxon>Mortierellaceae</taxon>
        <taxon>Modicella</taxon>
    </lineage>
</organism>
<dbReference type="GO" id="GO:0005739">
    <property type="term" value="C:mitochondrion"/>
    <property type="evidence" value="ECO:0007669"/>
    <property type="project" value="TreeGrafter"/>
</dbReference>
<feature type="region of interest" description="Disordered" evidence="9">
    <location>
        <begin position="341"/>
        <end position="360"/>
    </location>
</feature>
<feature type="region of interest" description="Disordered" evidence="9">
    <location>
        <begin position="410"/>
        <end position="444"/>
    </location>
</feature>